<dbReference type="InterPro" id="IPR045851">
    <property type="entry name" value="AMP-bd_C_sf"/>
</dbReference>
<dbReference type="PROSITE" id="PS00455">
    <property type="entry name" value="AMP_BINDING"/>
    <property type="match status" value="1"/>
</dbReference>
<evidence type="ECO:0000313" key="3">
    <source>
        <dbReference type="Proteomes" id="UP001592531"/>
    </source>
</evidence>
<evidence type="ECO:0000259" key="1">
    <source>
        <dbReference type="PROSITE" id="PS50075"/>
    </source>
</evidence>
<dbReference type="Gene3D" id="3.40.50.980">
    <property type="match status" value="2"/>
</dbReference>
<dbReference type="Gene3D" id="3.30.300.30">
    <property type="match status" value="1"/>
</dbReference>
<dbReference type="NCBIfam" id="TIGR01733">
    <property type="entry name" value="AA-adenyl-dom"/>
    <property type="match status" value="1"/>
</dbReference>
<dbReference type="InterPro" id="IPR000873">
    <property type="entry name" value="AMP-dep_synth/lig_dom"/>
</dbReference>
<dbReference type="InterPro" id="IPR036736">
    <property type="entry name" value="ACP-like_sf"/>
</dbReference>
<dbReference type="RefSeq" id="WP_380544562.1">
    <property type="nucleotide sequence ID" value="NZ_JBHFAB010000040.1"/>
</dbReference>
<dbReference type="InterPro" id="IPR009081">
    <property type="entry name" value="PP-bd_ACP"/>
</dbReference>
<name>A0ABV6W670_9ACTN</name>
<dbReference type="SUPFAM" id="SSF56801">
    <property type="entry name" value="Acetyl-CoA synthetase-like"/>
    <property type="match status" value="1"/>
</dbReference>
<organism evidence="2 3">
    <name type="scientific">Streptacidiphilus cavernicola</name>
    <dbReference type="NCBI Taxonomy" id="3342716"/>
    <lineage>
        <taxon>Bacteria</taxon>
        <taxon>Bacillati</taxon>
        <taxon>Actinomycetota</taxon>
        <taxon>Actinomycetes</taxon>
        <taxon>Kitasatosporales</taxon>
        <taxon>Streptomycetaceae</taxon>
        <taxon>Streptacidiphilus</taxon>
    </lineage>
</organism>
<reference evidence="2 3" key="1">
    <citation type="submission" date="2024-09" db="EMBL/GenBank/DDBJ databases">
        <authorList>
            <person name="Lee S.D."/>
        </authorList>
    </citation>
    <scope>NUCLEOTIDE SEQUENCE [LARGE SCALE GENOMIC DNA]</scope>
    <source>
        <strain evidence="2 3">N8-3</strain>
    </source>
</reference>
<dbReference type="Pfam" id="PF00550">
    <property type="entry name" value="PP-binding"/>
    <property type="match status" value="1"/>
</dbReference>
<dbReference type="InterPro" id="IPR025110">
    <property type="entry name" value="AMP-bd_C"/>
</dbReference>
<dbReference type="SUPFAM" id="SSF47336">
    <property type="entry name" value="ACP-like"/>
    <property type="match status" value="1"/>
</dbReference>
<proteinExistence type="predicted"/>
<feature type="domain" description="Carrier" evidence="1">
    <location>
        <begin position="515"/>
        <end position="591"/>
    </location>
</feature>
<sequence length="603" mass="64033">MPEHRHPTVAQLFAHQAHTAPQRPAVLGAAGERISYGELNRRANRLAHRLRAQGAGPEQVVGVCLPPTGDLLVAVLAVVKSGAAYLPLLPAHPAERRRTALAATGARLVVTTAALAQDGFAADTGTVLTDADADQIAAAPDTDPAVAGHLDQLAYLIHTSGSTGEPKCIAVTHRAIADRVFDVGYTRFGPRDVCLQIAPLSFDGSVWEIWTTLLNGGALALPAPGLPFPDALRDALERHQVTTLSLISPQLQLILTEFPHLLAGLRTLVVGGDVLAPEQARRALTALGGCGRLVHAFGPSESTVFATVEVLDAQNTARPVLPIGSPLPRTTAYVVDQALRRCAPGESGELWLGGPALARGYHRNPAVTAQRFVADPFGAPGGRLYRSGDIVRLRHDGGMEFVGRADDQVKIRGYRIETGEVESALLRHPGVGAAAVVVREDLPAGRGLVGYLVPAPHTTVTDAELRALLADTLPSYMRPAALVRLERLPLNDNGKLDRCALPAPRFGGAGGADDAPRTATETAVHQLWQELLQRPDPGREEDFFDAGGDSLLLVRLFDALQDRFPGTTLTLVDLFEFTTWSSLAAELDLRGRAPADELAGLDV</sequence>
<dbReference type="Gene3D" id="1.10.1200.10">
    <property type="entry name" value="ACP-like"/>
    <property type="match status" value="1"/>
</dbReference>
<dbReference type="InterPro" id="IPR020845">
    <property type="entry name" value="AMP-binding_CS"/>
</dbReference>
<dbReference type="Pfam" id="PF00501">
    <property type="entry name" value="AMP-binding"/>
    <property type="match status" value="1"/>
</dbReference>
<dbReference type="InterPro" id="IPR010071">
    <property type="entry name" value="AA_adenyl_dom"/>
</dbReference>
<accession>A0ABV6W670</accession>
<comment type="caution">
    <text evidence="2">The sequence shown here is derived from an EMBL/GenBank/DDBJ whole genome shotgun (WGS) entry which is preliminary data.</text>
</comment>
<protein>
    <submittedName>
        <fullName evidence="2">Amino acid adenylation domain-containing protein</fullName>
    </submittedName>
</protein>
<evidence type="ECO:0000313" key="2">
    <source>
        <dbReference type="EMBL" id="MFC1421403.1"/>
    </source>
</evidence>
<keyword evidence="3" id="KW-1185">Reference proteome</keyword>
<dbReference type="PANTHER" id="PTHR45527:SF1">
    <property type="entry name" value="FATTY ACID SYNTHASE"/>
    <property type="match status" value="1"/>
</dbReference>
<dbReference type="CDD" id="cd05930">
    <property type="entry name" value="A_NRPS"/>
    <property type="match status" value="1"/>
</dbReference>
<gene>
    <name evidence="2" type="ORF">ACEZDE_32890</name>
</gene>
<dbReference type="Gene3D" id="2.30.38.10">
    <property type="entry name" value="Luciferase, Domain 3"/>
    <property type="match status" value="1"/>
</dbReference>
<dbReference type="PROSITE" id="PS50075">
    <property type="entry name" value="CARRIER"/>
    <property type="match status" value="1"/>
</dbReference>
<dbReference type="Proteomes" id="UP001592531">
    <property type="component" value="Unassembled WGS sequence"/>
</dbReference>
<dbReference type="EMBL" id="JBHFAB010000040">
    <property type="protein sequence ID" value="MFC1421403.1"/>
    <property type="molecule type" value="Genomic_DNA"/>
</dbReference>
<dbReference type="PANTHER" id="PTHR45527">
    <property type="entry name" value="NONRIBOSOMAL PEPTIDE SYNTHETASE"/>
    <property type="match status" value="1"/>
</dbReference>
<dbReference type="Pfam" id="PF13193">
    <property type="entry name" value="AMP-binding_C"/>
    <property type="match status" value="1"/>
</dbReference>